<accession>A0ABW6UUB0</accession>
<evidence type="ECO:0000256" key="2">
    <source>
        <dbReference type="SAM" id="MobiDB-lite"/>
    </source>
</evidence>
<feature type="coiled-coil region" evidence="1">
    <location>
        <begin position="275"/>
        <end position="302"/>
    </location>
</feature>
<sequence>MSGRKKVPPVIPVIGGGQAGGDQSREDQLREWEENQRRLREQQAAPAQPVVTPSAGAAAVPAQSAAPPAVQPSPSAAVEPATSARVAAAGYLPMPEFTEPDSSDPRERLEFYSRGIFAVQYAARANHERAEQQKLIGLGLRLRAVKEEELHKTAGFDTFGDLTEDRFSIKKHQANNIIRVLGVAQALEDITTQELKERPLRVLVPILETHGAQAVRETWKEAARHGNVTDTALKQAANFLGYAPPKELPGPEKKESGQKPAAQPSESEKVVERIRALAEKDLARARREAEALESAVRELLEELAGNLE</sequence>
<feature type="region of interest" description="Disordered" evidence="2">
    <location>
        <begin position="242"/>
        <end position="270"/>
    </location>
</feature>
<name>A0ABW6UUB0_9ACTN</name>
<organism evidence="3 4">
    <name type="scientific">Streptomyces bluensis</name>
    <dbReference type="NCBI Taxonomy" id="33897"/>
    <lineage>
        <taxon>Bacteria</taxon>
        <taxon>Bacillati</taxon>
        <taxon>Actinomycetota</taxon>
        <taxon>Actinomycetes</taxon>
        <taxon>Kitasatosporales</taxon>
        <taxon>Streptomycetaceae</taxon>
        <taxon>Streptomyces</taxon>
    </lineage>
</organism>
<reference evidence="3 4" key="1">
    <citation type="submission" date="2024-10" db="EMBL/GenBank/DDBJ databases">
        <title>The Natural Products Discovery Center: Release of the First 8490 Sequenced Strains for Exploring Actinobacteria Biosynthetic Diversity.</title>
        <authorList>
            <person name="Kalkreuter E."/>
            <person name="Kautsar S.A."/>
            <person name="Yang D."/>
            <person name="Bader C.D."/>
            <person name="Teijaro C.N."/>
            <person name="Fluegel L."/>
            <person name="Davis C.M."/>
            <person name="Simpson J.R."/>
            <person name="Lauterbach L."/>
            <person name="Steele A.D."/>
            <person name="Gui C."/>
            <person name="Meng S."/>
            <person name="Li G."/>
            <person name="Viehrig K."/>
            <person name="Ye F."/>
            <person name="Su P."/>
            <person name="Kiefer A.F."/>
            <person name="Nichols A."/>
            <person name="Cepeda A.J."/>
            <person name="Yan W."/>
            <person name="Fan B."/>
            <person name="Jiang Y."/>
            <person name="Adhikari A."/>
            <person name="Zheng C.-J."/>
            <person name="Schuster L."/>
            <person name="Cowan T.M."/>
            <person name="Smanski M.J."/>
            <person name="Chevrette M.G."/>
            <person name="De Carvalho L.P.S."/>
            <person name="Shen B."/>
        </authorList>
    </citation>
    <scope>NUCLEOTIDE SEQUENCE [LARGE SCALE GENOMIC DNA]</scope>
    <source>
        <strain evidence="3 4">NPDC001390</strain>
    </source>
</reference>
<keyword evidence="1" id="KW-0175">Coiled coil</keyword>
<evidence type="ECO:0000313" key="4">
    <source>
        <dbReference type="Proteomes" id="UP001602058"/>
    </source>
</evidence>
<evidence type="ECO:0000313" key="3">
    <source>
        <dbReference type="EMBL" id="MFF4527056.1"/>
    </source>
</evidence>
<dbReference type="EMBL" id="JBIAWJ010000031">
    <property type="protein sequence ID" value="MFF4527056.1"/>
    <property type="molecule type" value="Genomic_DNA"/>
</dbReference>
<protein>
    <submittedName>
        <fullName evidence="3">Uncharacterized protein</fullName>
    </submittedName>
</protein>
<proteinExistence type="predicted"/>
<dbReference type="RefSeq" id="WP_387892553.1">
    <property type="nucleotide sequence ID" value="NZ_JBIAWJ010000031.1"/>
</dbReference>
<feature type="compositionally biased region" description="Low complexity" evidence="2">
    <location>
        <begin position="49"/>
        <end position="76"/>
    </location>
</feature>
<feature type="compositionally biased region" description="Basic and acidic residues" evidence="2">
    <location>
        <begin position="23"/>
        <end position="41"/>
    </location>
</feature>
<dbReference type="Proteomes" id="UP001602058">
    <property type="component" value="Unassembled WGS sequence"/>
</dbReference>
<gene>
    <name evidence="3" type="ORF">ACFY1D_37425</name>
</gene>
<evidence type="ECO:0000256" key="1">
    <source>
        <dbReference type="SAM" id="Coils"/>
    </source>
</evidence>
<comment type="caution">
    <text evidence="3">The sequence shown here is derived from an EMBL/GenBank/DDBJ whole genome shotgun (WGS) entry which is preliminary data.</text>
</comment>
<keyword evidence="4" id="KW-1185">Reference proteome</keyword>
<feature type="region of interest" description="Disordered" evidence="2">
    <location>
        <begin position="1"/>
        <end position="76"/>
    </location>
</feature>